<keyword evidence="5" id="KW-1185">Reference proteome</keyword>
<dbReference type="GO" id="GO:0030896">
    <property type="term" value="C:checkpoint clamp complex"/>
    <property type="evidence" value="ECO:0007669"/>
    <property type="project" value="UniProtKB-UniRule"/>
</dbReference>
<feature type="region of interest" description="Disordered" evidence="3">
    <location>
        <begin position="440"/>
        <end position="467"/>
    </location>
</feature>
<dbReference type="GO" id="GO:0000076">
    <property type="term" value="P:DNA replication checkpoint signaling"/>
    <property type="evidence" value="ECO:0007669"/>
    <property type="project" value="TreeGrafter"/>
</dbReference>
<evidence type="ECO:0000313" key="5">
    <source>
        <dbReference type="Proteomes" id="UP000758603"/>
    </source>
</evidence>
<comment type="function">
    <text evidence="2">Acts in DNA repair and mutagenesis. Involved in promoting resistance to ionizing radiation and UV light, as well as regulating cell cycle progression after irradiation.</text>
</comment>
<feature type="region of interest" description="Disordered" evidence="3">
    <location>
        <begin position="298"/>
        <end position="422"/>
    </location>
</feature>
<accession>A0A9P8UL89</accession>
<dbReference type="InterPro" id="IPR007268">
    <property type="entry name" value="Rad9/Ddc1"/>
</dbReference>
<dbReference type="RefSeq" id="XP_045958506.1">
    <property type="nucleotide sequence ID" value="XM_046108812.1"/>
</dbReference>
<sequence length="479" mass="53415">MPLLKFTLSEEGVGALREALACLNKFGEEVSLEATKDKLDFTAMNSSKSAYAKFSFATNRFFSRYQYEGAPPNRNKFYCKLYNRALLSLFRARSGDPTHEHEKDTTIERCDVAIEDEAGRNSRFIVKIICRNGSLFLTKALGMTTKYRLPFEVSAPVHAKFNMEEAPNEWKMASRTLRQLMDHFGPGIEYLDIHADDDQTVNFTCYTEKVAHGDEVLKKPLHTSIAVERDEFEKFEVAEDSIHVVVSVKDFRAITQHAAPLNSEITASYSLPSRPMQISYEGDGLKCKFLLMTVGDRGVPGQKGKKSRANVKGPKLPQLEASASRATSHAPSPAPQPASSRQERPMPSLRPSNSRVSERPPPPAFDDEDSLFVPQDNDNQWEPVNLNEDEDEEEESARLEWSASAQPVSSCHHGRHVRQDSNCKQNASVSAINIRSAMTQQSVGESGLMSKGSNGIPTPSGFEPTQRLSDVRKYGLFGE</sequence>
<evidence type="ECO:0000256" key="2">
    <source>
        <dbReference type="PIRNR" id="PIRNR009303"/>
    </source>
</evidence>
<protein>
    <recommendedName>
        <fullName evidence="2">DNA repair protein rad9</fullName>
    </recommendedName>
</protein>
<dbReference type="PANTHER" id="PTHR15237">
    <property type="entry name" value="DNA REPAIR PROTEIN RAD9"/>
    <property type="match status" value="1"/>
</dbReference>
<reference evidence="4" key="1">
    <citation type="journal article" date="2021" name="Nat. Commun.">
        <title>Genetic determinants of endophytism in the Arabidopsis root mycobiome.</title>
        <authorList>
            <person name="Mesny F."/>
            <person name="Miyauchi S."/>
            <person name="Thiergart T."/>
            <person name="Pickel B."/>
            <person name="Atanasova L."/>
            <person name="Karlsson M."/>
            <person name="Huettel B."/>
            <person name="Barry K.W."/>
            <person name="Haridas S."/>
            <person name="Chen C."/>
            <person name="Bauer D."/>
            <person name="Andreopoulos W."/>
            <person name="Pangilinan J."/>
            <person name="LaButti K."/>
            <person name="Riley R."/>
            <person name="Lipzen A."/>
            <person name="Clum A."/>
            <person name="Drula E."/>
            <person name="Henrissat B."/>
            <person name="Kohler A."/>
            <person name="Grigoriev I.V."/>
            <person name="Martin F.M."/>
            <person name="Hacquard S."/>
        </authorList>
    </citation>
    <scope>NUCLEOTIDE SEQUENCE</scope>
    <source>
        <strain evidence="4">MPI-SDFR-AT-0073</strain>
    </source>
</reference>
<dbReference type="GeneID" id="70137703"/>
<evidence type="ECO:0000313" key="4">
    <source>
        <dbReference type="EMBL" id="KAH6654236.1"/>
    </source>
</evidence>
<evidence type="ECO:0000256" key="3">
    <source>
        <dbReference type="SAM" id="MobiDB-lite"/>
    </source>
</evidence>
<dbReference type="InterPro" id="IPR046938">
    <property type="entry name" value="DNA_clamp_sf"/>
</dbReference>
<dbReference type="PIRSF" id="PIRSF009303">
    <property type="entry name" value="Cell_cycle_RAD9"/>
    <property type="match status" value="1"/>
</dbReference>
<evidence type="ECO:0000256" key="1">
    <source>
        <dbReference type="ARBA" id="ARBA00008494"/>
    </source>
</evidence>
<dbReference type="GO" id="GO:0031573">
    <property type="term" value="P:mitotic intra-S DNA damage checkpoint signaling"/>
    <property type="evidence" value="ECO:0007669"/>
    <property type="project" value="TreeGrafter"/>
</dbReference>
<dbReference type="GO" id="GO:0071479">
    <property type="term" value="P:cellular response to ionizing radiation"/>
    <property type="evidence" value="ECO:0007669"/>
    <property type="project" value="TreeGrafter"/>
</dbReference>
<dbReference type="EMBL" id="JAGPXC010000004">
    <property type="protein sequence ID" value="KAH6654236.1"/>
    <property type="molecule type" value="Genomic_DNA"/>
</dbReference>
<gene>
    <name evidence="4" type="ORF">BKA67DRAFT_676755</name>
</gene>
<dbReference type="OrthoDB" id="60092at2759"/>
<dbReference type="AlphaFoldDB" id="A0A9P8UL89"/>
<dbReference type="Pfam" id="PF04139">
    <property type="entry name" value="Rad9"/>
    <property type="match status" value="1"/>
</dbReference>
<comment type="caution">
    <text evidence="4">The sequence shown here is derived from an EMBL/GenBank/DDBJ whole genome shotgun (WGS) entry which is preliminary data.</text>
</comment>
<dbReference type="InterPro" id="IPR026584">
    <property type="entry name" value="Rad9"/>
</dbReference>
<proteinExistence type="inferred from homology"/>
<dbReference type="SUPFAM" id="SSF55979">
    <property type="entry name" value="DNA clamp"/>
    <property type="match status" value="1"/>
</dbReference>
<dbReference type="Gene3D" id="3.70.10.10">
    <property type="match status" value="1"/>
</dbReference>
<dbReference type="PANTHER" id="PTHR15237:SF0">
    <property type="entry name" value="CELL CYCLE CHECKPOINT CONTROL PROTEIN"/>
    <property type="match status" value="1"/>
</dbReference>
<comment type="similarity">
    <text evidence="1 2">Belongs to the rad9 family.</text>
</comment>
<organism evidence="4 5">
    <name type="scientific">Truncatella angustata</name>
    <dbReference type="NCBI Taxonomy" id="152316"/>
    <lineage>
        <taxon>Eukaryota</taxon>
        <taxon>Fungi</taxon>
        <taxon>Dikarya</taxon>
        <taxon>Ascomycota</taxon>
        <taxon>Pezizomycotina</taxon>
        <taxon>Sordariomycetes</taxon>
        <taxon>Xylariomycetidae</taxon>
        <taxon>Amphisphaeriales</taxon>
        <taxon>Sporocadaceae</taxon>
        <taxon>Truncatella</taxon>
    </lineage>
</organism>
<name>A0A9P8UL89_9PEZI</name>
<dbReference type="GO" id="GO:0006281">
    <property type="term" value="P:DNA repair"/>
    <property type="evidence" value="ECO:0007669"/>
    <property type="project" value="UniProtKB-UniRule"/>
</dbReference>
<keyword evidence="2" id="KW-0227">DNA damage</keyword>
<dbReference type="Proteomes" id="UP000758603">
    <property type="component" value="Unassembled WGS sequence"/>
</dbReference>